<dbReference type="Gene3D" id="1.10.606.10">
    <property type="entry name" value="Vanadium-containing Chloroperoxidase, domain 2"/>
    <property type="match status" value="2"/>
</dbReference>
<dbReference type="InterPro" id="IPR000326">
    <property type="entry name" value="PAP2/HPO"/>
</dbReference>
<accession>A0ABV8QV29</accession>
<dbReference type="PANTHER" id="PTHR34599">
    <property type="entry name" value="PEROXIDASE-RELATED"/>
    <property type="match status" value="1"/>
</dbReference>
<reference evidence="3" key="1">
    <citation type="journal article" date="2019" name="Int. J. Syst. Evol. Microbiol.">
        <title>The Global Catalogue of Microorganisms (GCM) 10K type strain sequencing project: providing services to taxonomists for standard genome sequencing and annotation.</title>
        <authorList>
            <consortium name="The Broad Institute Genomics Platform"/>
            <consortium name="The Broad Institute Genome Sequencing Center for Infectious Disease"/>
            <person name="Wu L."/>
            <person name="Ma J."/>
        </authorList>
    </citation>
    <scope>NUCLEOTIDE SEQUENCE [LARGE SCALE GENOMIC DNA]</scope>
    <source>
        <strain evidence="3">CECT 8289</strain>
    </source>
</reference>
<evidence type="ECO:0000259" key="1">
    <source>
        <dbReference type="Pfam" id="PF01569"/>
    </source>
</evidence>
<dbReference type="InterPro" id="IPR016119">
    <property type="entry name" value="Br/Cl_peroxidase_C"/>
</dbReference>
<keyword evidence="3" id="KW-1185">Reference proteome</keyword>
<sequence length="512" mass="56260">MKKLYICIAIIIVATSCSKEIVERTNEFEALNPLRVDSNAGTWRPILISSPSAFTVSAPIATTSPDYIIQLNEIKSFQANMNAADRAIVKYWSAGAVVRWNEILRELVAKHNLPPYQNNDGTYPIPSANNPLAYPLFPFSNPPYAARAYAYVSAAQYDALVTTMYFKKIYNRNAPHKVDAGIKLLIPSSPLSSYPSEDATVMGATVEMLKLLFPGDQAYIQQKADEHKRARLLSGANVRSDLDAGENIGKVVALQFITRARNDRAGAAVGNATIWAQLENDAIARGQTPWISLETPKRPPMLPLFGKVKAFLFDSATLVNQIRPAAPPSTNSLQFNNELNEVLSYSNNASREQIRIAHFWADGVGTYTPPGHWNAIAAEDFVKERFSEVRWARNMALLNMSLMDAAIACWDAKYTYFNPRPSQMNNAIKTTTGVPNFPAYISGHSTFSAAAASVLSHIIPVKAAGYDAMAKEASLSRLYGAIHYRSDCEKGLIVGNKVAQFAIQRALTDGAE</sequence>
<comment type="caution">
    <text evidence="2">The sequence shown here is derived from an EMBL/GenBank/DDBJ whole genome shotgun (WGS) entry which is preliminary data.</text>
</comment>
<dbReference type="PANTHER" id="PTHR34599:SF1">
    <property type="entry name" value="PHOSPHATIDIC ACID PHOSPHATASE TYPE 2_HALOPEROXIDASE DOMAIN-CONTAINING PROTEIN"/>
    <property type="match status" value="1"/>
</dbReference>
<dbReference type="InterPro" id="IPR036938">
    <property type="entry name" value="PAP2/HPO_sf"/>
</dbReference>
<proteinExistence type="predicted"/>
<gene>
    <name evidence="2" type="ORF">ACFOWM_08330</name>
</gene>
<name>A0ABV8QV29_9BACT</name>
<dbReference type="CDD" id="cd03398">
    <property type="entry name" value="PAP2_haloperoxidase"/>
    <property type="match status" value="1"/>
</dbReference>
<dbReference type="SUPFAM" id="SSF48317">
    <property type="entry name" value="Acid phosphatase/Vanadium-dependent haloperoxidase"/>
    <property type="match status" value="2"/>
</dbReference>
<dbReference type="Proteomes" id="UP001595907">
    <property type="component" value="Unassembled WGS sequence"/>
</dbReference>
<feature type="domain" description="Phosphatidic acid phosphatase type 2/haloperoxidase" evidence="1">
    <location>
        <begin position="402"/>
        <end position="502"/>
    </location>
</feature>
<dbReference type="RefSeq" id="WP_379708769.1">
    <property type="nucleotide sequence ID" value="NZ_JBHSCZ010000002.1"/>
</dbReference>
<evidence type="ECO:0000313" key="2">
    <source>
        <dbReference type="EMBL" id="MFC4262879.1"/>
    </source>
</evidence>
<dbReference type="Pfam" id="PF01569">
    <property type="entry name" value="PAP2"/>
    <property type="match status" value="1"/>
</dbReference>
<dbReference type="PROSITE" id="PS51257">
    <property type="entry name" value="PROKAR_LIPOPROTEIN"/>
    <property type="match status" value="1"/>
</dbReference>
<dbReference type="EMBL" id="JBHSCZ010000002">
    <property type="protein sequence ID" value="MFC4262879.1"/>
    <property type="molecule type" value="Genomic_DNA"/>
</dbReference>
<dbReference type="InterPro" id="IPR052559">
    <property type="entry name" value="V-haloperoxidase"/>
</dbReference>
<organism evidence="2 3">
    <name type="scientific">Ferruginibacter yonginensis</name>
    <dbReference type="NCBI Taxonomy" id="1310416"/>
    <lineage>
        <taxon>Bacteria</taxon>
        <taxon>Pseudomonadati</taxon>
        <taxon>Bacteroidota</taxon>
        <taxon>Chitinophagia</taxon>
        <taxon>Chitinophagales</taxon>
        <taxon>Chitinophagaceae</taxon>
        <taxon>Ferruginibacter</taxon>
    </lineage>
</organism>
<protein>
    <submittedName>
        <fullName evidence="2">Phosphatase PAP2 family protein</fullName>
    </submittedName>
</protein>
<evidence type="ECO:0000313" key="3">
    <source>
        <dbReference type="Proteomes" id="UP001595907"/>
    </source>
</evidence>